<accession>A0A8D9C9P0</accession>
<proteinExistence type="predicted"/>
<organism evidence="1">
    <name type="scientific">uncultured marine phage</name>
    <dbReference type="NCBI Taxonomy" id="707152"/>
    <lineage>
        <taxon>Viruses</taxon>
        <taxon>environmental samples</taxon>
    </lineage>
</organism>
<protein>
    <submittedName>
        <fullName evidence="1">Uncharacterized protein</fullName>
    </submittedName>
</protein>
<gene>
    <name evidence="1" type="ORF">SLAVMIC_00878</name>
</gene>
<dbReference type="EMBL" id="OU342829">
    <property type="protein sequence ID" value="CAG7581511.1"/>
    <property type="molecule type" value="Genomic_DNA"/>
</dbReference>
<name>A0A8D9C9P0_9VIRU</name>
<reference evidence="1" key="1">
    <citation type="submission" date="2021-06" db="EMBL/GenBank/DDBJ databases">
        <authorList>
            <person name="Gannon L."/>
            <person name="Redgwell R T."/>
            <person name="Michniewski S."/>
            <person name="Harrison D C."/>
            <person name="Millard A."/>
        </authorList>
    </citation>
    <scope>NUCLEOTIDE SEQUENCE</scope>
</reference>
<sequence length="53" mass="6436">MKEEELQKELDKLNLSEQKMKWAKDMLTHITENGEPYFHIDYIKRIIGIKDED</sequence>
<evidence type="ECO:0000313" key="1">
    <source>
        <dbReference type="EMBL" id="CAG7581511.1"/>
    </source>
</evidence>